<name>A0A388KPN5_CHABU</name>
<dbReference type="SUPFAM" id="SSF56655">
    <property type="entry name" value="Carbohydrate phosphatase"/>
    <property type="match status" value="1"/>
</dbReference>
<comment type="function">
    <text evidence="11">Converts adenosine 3'-phosphate 5'-phosphosulfate (PAPS) to adenosine 5'-phosphosulfate (APS) and 3'(2')-phosphoadenosine 5'-phosphate (PAP) to AMP.</text>
</comment>
<comment type="catalytic activity">
    <reaction evidence="7">
        <text>adenosine 2',5'-bisphosphate + H2O = AMP + phosphate</text>
        <dbReference type="Rhea" id="RHEA:77643"/>
        <dbReference type="ChEBI" id="CHEBI:15377"/>
        <dbReference type="ChEBI" id="CHEBI:43474"/>
        <dbReference type="ChEBI" id="CHEBI:194156"/>
        <dbReference type="ChEBI" id="CHEBI:456215"/>
        <dbReference type="EC" id="3.1.3.7"/>
    </reaction>
    <physiologicalReaction direction="left-to-right" evidence="7">
        <dbReference type="Rhea" id="RHEA:77644"/>
    </physiologicalReaction>
</comment>
<gene>
    <name evidence="12" type="ORF">CBR_g10965</name>
</gene>
<evidence type="ECO:0000256" key="7">
    <source>
        <dbReference type="ARBA" id="ARBA00044466"/>
    </source>
</evidence>
<dbReference type="STRING" id="69332.A0A388KPN5"/>
<evidence type="ECO:0000256" key="6">
    <source>
        <dbReference type="ARBA" id="ARBA00022842"/>
    </source>
</evidence>
<dbReference type="EC" id="3.1.3.7" evidence="3 11"/>
<comment type="catalytic activity">
    <reaction evidence="9">
        <text>3'-phosphoadenylyl sulfate + H2O = adenosine 5'-phosphosulfate + phosphate</text>
        <dbReference type="Rhea" id="RHEA:77639"/>
        <dbReference type="ChEBI" id="CHEBI:15377"/>
        <dbReference type="ChEBI" id="CHEBI:43474"/>
        <dbReference type="ChEBI" id="CHEBI:58243"/>
        <dbReference type="ChEBI" id="CHEBI:58339"/>
        <dbReference type="EC" id="3.1.3.7"/>
    </reaction>
    <physiologicalReaction direction="left-to-right" evidence="9">
        <dbReference type="Rhea" id="RHEA:77640"/>
    </physiologicalReaction>
</comment>
<dbReference type="GO" id="GO:0008441">
    <property type="term" value="F:3'(2'),5'-bisphosphate nucleotidase activity"/>
    <property type="evidence" value="ECO:0007669"/>
    <property type="project" value="UniProtKB-UniRule"/>
</dbReference>
<evidence type="ECO:0000313" key="12">
    <source>
        <dbReference type="EMBL" id="GBG72030.1"/>
    </source>
</evidence>
<proteinExistence type="inferred from homology"/>
<evidence type="ECO:0000313" key="13">
    <source>
        <dbReference type="Proteomes" id="UP000265515"/>
    </source>
</evidence>
<keyword evidence="5 11" id="KW-0378">Hydrolase</keyword>
<dbReference type="GO" id="GO:0043647">
    <property type="term" value="P:inositol phosphate metabolic process"/>
    <property type="evidence" value="ECO:0007669"/>
    <property type="project" value="UniProtKB-UniRule"/>
</dbReference>
<dbReference type="Pfam" id="PF00459">
    <property type="entry name" value="Inositol_P"/>
    <property type="match status" value="1"/>
</dbReference>
<dbReference type="GO" id="GO:0000103">
    <property type="term" value="P:sulfate assimilation"/>
    <property type="evidence" value="ECO:0007669"/>
    <property type="project" value="TreeGrafter"/>
</dbReference>
<keyword evidence="13" id="KW-1185">Reference proteome</keyword>
<dbReference type="PANTHER" id="PTHR43200">
    <property type="entry name" value="PHOSPHATASE"/>
    <property type="match status" value="1"/>
</dbReference>
<comment type="catalytic activity">
    <reaction evidence="8">
        <text>adenosine 3',5'-bisphosphate + H2O = AMP + phosphate</text>
        <dbReference type="Rhea" id="RHEA:10040"/>
        <dbReference type="ChEBI" id="CHEBI:15377"/>
        <dbReference type="ChEBI" id="CHEBI:43474"/>
        <dbReference type="ChEBI" id="CHEBI:58343"/>
        <dbReference type="ChEBI" id="CHEBI:456215"/>
        <dbReference type="EC" id="3.1.3.7"/>
    </reaction>
    <physiologicalReaction direction="left-to-right" evidence="8">
        <dbReference type="Rhea" id="RHEA:10041"/>
    </physiologicalReaction>
</comment>
<dbReference type="Gene3D" id="3.30.540.10">
    <property type="entry name" value="Fructose-1,6-Bisphosphatase, subunit A, domain 1"/>
    <property type="match status" value="1"/>
</dbReference>
<evidence type="ECO:0000256" key="9">
    <source>
        <dbReference type="ARBA" id="ARBA00044484"/>
    </source>
</evidence>
<evidence type="ECO:0000256" key="4">
    <source>
        <dbReference type="ARBA" id="ARBA00022723"/>
    </source>
</evidence>
<evidence type="ECO:0000256" key="10">
    <source>
        <dbReference type="PIRSR" id="PIRSR600760-2"/>
    </source>
</evidence>
<dbReference type="OrthoDB" id="411145at2759"/>
<dbReference type="OMA" id="MSYQQER"/>
<dbReference type="InterPro" id="IPR006239">
    <property type="entry name" value="DPNP"/>
</dbReference>
<evidence type="ECO:0000256" key="2">
    <source>
        <dbReference type="ARBA" id="ARBA00009759"/>
    </source>
</evidence>
<dbReference type="AlphaFoldDB" id="A0A388KPN5"/>
<feature type="binding site" evidence="10">
    <location>
        <position position="295"/>
    </location>
    <ligand>
        <name>Mg(2+)</name>
        <dbReference type="ChEBI" id="CHEBI:18420"/>
        <label>1</label>
        <note>catalytic</note>
    </ligand>
</feature>
<dbReference type="Proteomes" id="UP000265515">
    <property type="component" value="Unassembled WGS sequence"/>
</dbReference>
<feature type="binding site" evidence="10">
    <location>
        <position position="73"/>
    </location>
    <ligand>
        <name>Mg(2+)</name>
        <dbReference type="ChEBI" id="CHEBI:18420"/>
        <label>1</label>
        <note>catalytic</note>
    </ligand>
</feature>
<accession>A0A388KPN5</accession>
<comment type="cofactor">
    <cofactor evidence="1 10 11">
        <name>Mg(2+)</name>
        <dbReference type="ChEBI" id="CHEBI:18420"/>
    </cofactor>
</comment>
<comment type="caution">
    <text evidence="12">The sequence shown here is derived from an EMBL/GenBank/DDBJ whole genome shotgun (WGS) entry which is preliminary data.</text>
</comment>
<evidence type="ECO:0000256" key="8">
    <source>
        <dbReference type="ARBA" id="ARBA00044479"/>
    </source>
</evidence>
<dbReference type="Gene3D" id="3.40.190.80">
    <property type="match status" value="1"/>
</dbReference>
<reference evidence="12 13" key="1">
    <citation type="journal article" date="2018" name="Cell">
        <title>The Chara Genome: Secondary Complexity and Implications for Plant Terrestrialization.</title>
        <authorList>
            <person name="Nishiyama T."/>
            <person name="Sakayama H."/>
            <person name="Vries J.D."/>
            <person name="Buschmann H."/>
            <person name="Saint-Marcoux D."/>
            <person name="Ullrich K.K."/>
            <person name="Haas F.B."/>
            <person name="Vanderstraeten L."/>
            <person name="Becker D."/>
            <person name="Lang D."/>
            <person name="Vosolsobe S."/>
            <person name="Rombauts S."/>
            <person name="Wilhelmsson P.K.I."/>
            <person name="Janitza P."/>
            <person name="Kern R."/>
            <person name="Heyl A."/>
            <person name="Rumpler F."/>
            <person name="Villalobos L.I.A.C."/>
            <person name="Clay J.M."/>
            <person name="Skokan R."/>
            <person name="Toyoda A."/>
            <person name="Suzuki Y."/>
            <person name="Kagoshima H."/>
            <person name="Schijlen E."/>
            <person name="Tajeshwar N."/>
            <person name="Catarino B."/>
            <person name="Hetherington A.J."/>
            <person name="Saltykova A."/>
            <person name="Bonnot C."/>
            <person name="Breuninger H."/>
            <person name="Symeonidi A."/>
            <person name="Radhakrishnan G.V."/>
            <person name="Van Nieuwerburgh F."/>
            <person name="Deforce D."/>
            <person name="Chang C."/>
            <person name="Karol K.G."/>
            <person name="Hedrich R."/>
            <person name="Ulvskov P."/>
            <person name="Glockner G."/>
            <person name="Delwiche C.F."/>
            <person name="Petrasek J."/>
            <person name="Van de Peer Y."/>
            <person name="Friml J."/>
            <person name="Beilby M."/>
            <person name="Dolan L."/>
            <person name="Kohara Y."/>
            <person name="Sugano S."/>
            <person name="Fujiyama A."/>
            <person name="Delaux P.-M."/>
            <person name="Quint M."/>
            <person name="TheiBen G."/>
            <person name="Hagemann M."/>
            <person name="Harholt J."/>
            <person name="Dunand C."/>
            <person name="Zachgo S."/>
            <person name="Langdale J."/>
            <person name="Maumus F."/>
            <person name="Straeten D.V.D."/>
            <person name="Gould S.B."/>
            <person name="Rensing S.A."/>
        </authorList>
    </citation>
    <scope>NUCLEOTIDE SEQUENCE [LARGE SCALE GENOMIC DNA]</scope>
    <source>
        <strain evidence="12 13">S276</strain>
    </source>
</reference>
<dbReference type="InterPro" id="IPR051090">
    <property type="entry name" value="Inositol_monoP_superfamily"/>
</dbReference>
<organism evidence="12 13">
    <name type="scientific">Chara braunii</name>
    <name type="common">Braun's stonewort</name>
    <dbReference type="NCBI Taxonomy" id="69332"/>
    <lineage>
        <taxon>Eukaryota</taxon>
        <taxon>Viridiplantae</taxon>
        <taxon>Streptophyta</taxon>
        <taxon>Charophyceae</taxon>
        <taxon>Charales</taxon>
        <taxon>Characeae</taxon>
        <taxon>Chara</taxon>
    </lineage>
</organism>
<dbReference type="PANTHER" id="PTHR43200:SF6">
    <property type="entry name" value="3'(2'),5'-BISPHOSPHATE NUCLEOTIDASE"/>
    <property type="match status" value="1"/>
</dbReference>
<sequence>MALYQKEVEMGCRAVRLAALLCQTVQRRLLAEETAAKSDKSPVTVADYGSQALVSWALQTALPPGETLSLVAEEDSEDLRTESGAAMLQRITQLVNEAIKAEDGAQPAPGPLTPEDVATAIDRGLSNGGPLGRHWVLDPIDGTKGFMRGEQYAVALGLLDEGEVVLGILGCPNLPMASISVPGGVMAAATSGQPVGCLFAARKGCGATVEPMDCSLPPQKVSVSKVSDPAWASFCESYESAHSLQDLTANIARVLGVTSPPVRIDSQAKYGAMARGDAAIYLRFPHLGYREKIWDHCAGAMVIQEAGGVVVDAAGRPLDFSKDSAARGTAPLRKLHFSRGSDIPS</sequence>
<dbReference type="PROSITE" id="PS00629">
    <property type="entry name" value="IMP_1"/>
    <property type="match status" value="1"/>
</dbReference>
<feature type="binding site" evidence="10">
    <location>
        <position position="138"/>
    </location>
    <ligand>
        <name>Mg(2+)</name>
        <dbReference type="ChEBI" id="CHEBI:18420"/>
        <label>1</label>
        <note>catalytic</note>
    </ligand>
</feature>
<dbReference type="InterPro" id="IPR020583">
    <property type="entry name" value="Inositol_monoP_metal-BS"/>
</dbReference>
<feature type="binding site" evidence="10">
    <location>
        <position position="141"/>
    </location>
    <ligand>
        <name>Mg(2+)</name>
        <dbReference type="ChEBI" id="CHEBI:18420"/>
        <label>1</label>
        <note>catalytic</note>
    </ligand>
</feature>
<evidence type="ECO:0000256" key="3">
    <source>
        <dbReference type="ARBA" id="ARBA00012633"/>
    </source>
</evidence>
<dbReference type="CDD" id="cd01517">
    <property type="entry name" value="PAP_phosphatase"/>
    <property type="match status" value="1"/>
</dbReference>
<dbReference type="EMBL" id="BFEA01000157">
    <property type="protein sequence ID" value="GBG72030.1"/>
    <property type="molecule type" value="Genomic_DNA"/>
</dbReference>
<feature type="binding site" evidence="10">
    <location>
        <position position="140"/>
    </location>
    <ligand>
        <name>Mg(2+)</name>
        <dbReference type="ChEBI" id="CHEBI:18420"/>
        <label>1</label>
        <note>catalytic</note>
    </ligand>
</feature>
<comment type="similarity">
    <text evidence="2 11">Belongs to the inositol monophosphatase superfamily.</text>
</comment>
<keyword evidence="6 10" id="KW-0460">Magnesium</keyword>
<dbReference type="InterPro" id="IPR000760">
    <property type="entry name" value="Inositol_monophosphatase-like"/>
</dbReference>
<dbReference type="Gramene" id="GBG72030">
    <property type="protein sequence ID" value="GBG72030"/>
    <property type="gene ID" value="CBR_g10965"/>
</dbReference>
<protein>
    <recommendedName>
        <fullName evidence="3 11">3'(2'),5'-bisphosphate nucleotidase</fullName>
        <ecNumber evidence="3 11">3.1.3.7</ecNumber>
    </recommendedName>
</protein>
<evidence type="ECO:0000256" key="1">
    <source>
        <dbReference type="ARBA" id="ARBA00001946"/>
    </source>
</evidence>
<evidence type="ECO:0000256" key="5">
    <source>
        <dbReference type="ARBA" id="ARBA00022801"/>
    </source>
</evidence>
<dbReference type="NCBIfam" id="TIGR01330">
    <property type="entry name" value="bisphos_HAL2"/>
    <property type="match status" value="1"/>
</dbReference>
<dbReference type="GO" id="GO:0046872">
    <property type="term" value="F:metal ion binding"/>
    <property type="evidence" value="ECO:0007669"/>
    <property type="project" value="UniProtKB-UniRule"/>
</dbReference>
<keyword evidence="4 10" id="KW-0479">Metal-binding</keyword>
<evidence type="ECO:0000256" key="11">
    <source>
        <dbReference type="RuleBase" id="RU368076"/>
    </source>
</evidence>